<dbReference type="PANTHER" id="PTHR46233:SF3">
    <property type="entry name" value="HYDROXYACYLGLUTATHIONE HYDROLASE GLOC"/>
    <property type="match status" value="1"/>
</dbReference>
<dbReference type="SUPFAM" id="SSF56281">
    <property type="entry name" value="Metallo-hydrolase/oxidoreductase"/>
    <property type="match status" value="1"/>
</dbReference>
<gene>
    <name evidence="6" type="ORF">MONBRDRAFT_34241</name>
</gene>
<dbReference type="RefSeq" id="XP_001749725.1">
    <property type="nucleotide sequence ID" value="XM_001749673.1"/>
</dbReference>
<evidence type="ECO:0000256" key="2">
    <source>
        <dbReference type="ARBA" id="ARBA00022723"/>
    </source>
</evidence>
<keyword evidence="3" id="KW-0378">Hydrolase</keyword>
<evidence type="ECO:0000313" key="6">
    <source>
        <dbReference type="EMBL" id="EDQ85534.1"/>
    </source>
</evidence>
<dbReference type="Proteomes" id="UP000001357">
    <property type="component" value="Unassembled WGS sequence"/>
</dbReference>
<organism evidence="6 7">
    <name type="scientific">Monosiga brevicollis</name>
    <name type="common">Choanoflagellate</name>
    <dbReference type="NCBI Taxonomy" id="81824"/>
    <lineage>
        <taxon>Eukaryota</taxon>
        <taxon>Choanoflagellata</taxon>
        <taxon>Craspedida</taxon>
        <taxon>Salpingoecidae</taxon>
        <taxon>Monosiga</taxon>
    </lineage>
</organism>
<dbReference type="InterPro" id="IPR051453">
    <property type="entry name" value="MBL_Glyoxalase_II"/>
</dbReference>
<dbReference type="Gene3D" id="3.60.15.10">
    <property type="entry name" value="Ribonuclease Z/Hydroxyacylglutathione hydrolase-like"/>
    <property type="match status" value="1"/>
</dbReference>
<evidence type="ECO:0000256" key="3">
    <source>
        <dbReference type="ARBA" id="ARBA00022801"/>
    </source>
</evidence>
<evidence type="ECO:0000256" key="1">
    <source>
        <dbReference type="ARBA" id="ARBA00001947"/>
    </source>
</evidence>
<accession>A9VAF7</accession>
<keyword evidence="4" id="KW-0862">Zinc</keyword>
<comment type="cofactor">
    <cofactor evidence="1">
        <name>Zn(2+)</name>
        <dbReference type="ChEBI" id="CHEBI:29105"/>
    </cofactor>
</comment>
<evidence type="ECO:0000313" key="7">
    <source>
        <dbReference type="Proteomes" id="UP000001357"/>
    </source>
</evidence>
<feature type="domain" description="Metallo-beta-lactamase" evidence="5">
    <location>
        <begin position="92"/>
        <end position="272"/>
    </location>
</feature>
<dbReference type="GO" id="GO:0016790">
    <property type="term" value="F:thiolester hydrolase activity"/>
    <property type="evidence" value="ECO:0000318"/>
    <property type="project" value="GO_Central"/>
</dbReference>
<dbReference type="InterPro" id="IPR001279">
    <property type="entry name" value="Metallo-B-lactamas"/>
</dbReference>
<keyword evidence="2" id="KW-0479">Metal-binding</keyword>
<dbReference type="Pfam" id="PF00753">
    <property type="entry name" value="Lactamase_B"/>
    <property type="match status" value="1"/>
</dbReference>
<proteinExistence type="predicted"/>
<reference evidence="6 7" key="1">
    <citation type="journal article" date="2008" name="Nature">
        <title>The genome of the choanoflagellate Monosiga brevicollis and the origin of metazoans.</title>
        <authorList>
            <consortium name="JGI Sequencing"/>
            <person name="King N."/>
            <person name="Westbrook M.J."/>
            <person name="Young S.L."/>
            <person name="Kuo A."/>
            <person name="Abedin M."/>
            <person name="Chapman J."/>
            <person name="Fairclough S."/>
            <person name="Hellsten U."/>
            <person name="Isogai Y."/>
            <person name="Letunic I."/>
            <person name="Marr M."/>
            <person name="Pincus D."/>
            <person name="Putnam N."/>
            <person name="Rokas A."/>
            <person name="Wright K.J."/>
            <person name="Zuzow R."/>
            <person name="Dirks W."/>
            <person name="Good M."/>
            <person name="Goodstein D."/>
            <person name="Lemons D."/>
            <person name="Li W."/>
            <person name="Lyons J.B."/>
            <person name="Morris A."/>
            <person name="Nichols S."/>
            <person name="Richter D.J."/>
            <person name="Salamov A."/>
            <person name="Bork P."/>
            <person name="Lim W.A."/>
            <person name="Manning G."/>
            <person name="Miller W.T."/>
            <person name="McGinnis W."/>
            <person name="Shapiro H."/>
            <person name="Tjian R."/>
            <person name="Grigoriev I.V."/>
            <person name="Rokhsar D."/>
        </authorList>
    </citation>
    <scope>NUCLEOTIDE SEQUENCE [LARGE SCALE GENOMIC DNA]</scope>
    <source>
        <strain evidence="7">MX1 / ATCC 50154</strain>
    </source>
</reference>
<dbReference type="GeneID" id="5894973"/>
<dbReference type="eggNOG" id="KOG0813">
    <property type="taxonomic scope" value="Eukaryota"/>
</dbReference>
<dbReference type="GO" id="GO:0046872">
    <property type="term" value="F:metal ion binding"/>
    <property type="evidence" value="ECO:0007669"/>
    <property type="project" value="UniProtKB-KW"/>
</dbReference>
<evidence type="ECO:0000256" key="4">
    <source>
        <dbReference type="ARBA" id="ARBA00022833"/>
    </source>
</evidence>
<dbReference type="SMART" id="SM00849">
    <property type="entry name" value="Lactamase_B"/>
    <property type="match status" value="1"/>
</dbReference>
<dbReference type="EMBL" id="CH991573">
    <property type="protein sequence ID" value="EDQ85534.1"/>
    <property type="molecule type" value="Genomic_DNA"/>
</dbReference>
<protein>
    <recommendedName>
        <fullName evidence="5">Metallo-beta-lactamase domain-containing protein</fullName>
    </recommendedName>
</protein>
<name>A9VAF7_MONBE</name>
<dbReference type="STRING" id="81824.A9VAF7"/>
<dbReference type="InterPro" id="IPR036866">
    <property type="entry name" value="RibonucZ/Hydroxyglut_hydro"/>
</dbReference>
<dbReference type="KEGG" id="mbr:MONBRDRAFT_34241"/>
<dbReference type="AlphaFoldDB" id="A9VAF7"/>
<keyword evidence="7" id="KW-1185">Reference proteome</keyword>
<sequence length="310" mass="34314">MLRLLHAGLCRSPASVSALRPAHTLVGVRTLSQAVRDVRAQMSEVAQSTLKSTQLNVLFESADVVVAGRPTGALAMNQYMVACKARARARHGSLIFFSQHTKQACFIDAGESPSIFGHWAATNGFSLSKVLLTHGHPDHVAGLRETIDTFPQADVYLHEEDQATLSEAPEFGKTFDLTIYPVYWDEVQSISDGDVLQVGNLRFECLHTPGHCAGHVCFYERQHQLFFAGDTLFKDTVGRTDLPGGNRDQMHQSLVYIMSQELQDNCVIFPGHMATTTFGRERRFNLFLKRPIAQAKRLIAAMASQQAQAQ</sequence>
<dbReference type="PANTHER" id="PTHR46233">
    <property type="entry name" value="HYDROXYACYLGLUTATHIONE HYDROLASE GLOC"/>
    <property type="match status" value="1"/>
</dbReference>
<evidence type="ECO:0000259" key="5">
    <source>
        <dbReference type="SMART" id="SM00849"/>
    </source>
</evidence>
<dbReference type="OMA" id="THIFPGH"/>
<dbReference type="InParanoid" id="A9VAF7"/>